<gene>
    <name evidence="1" type="ORF">ENP09_04770</name>
</gene>
<name>A0A831UI31_9DEIN</name>
<comment type="caution">
    <text evidence="1">The sequence shown here is derived from an EMBL/GenBank/DDBJ whole genome shotgun (WGS) entry which is preliminary data.</text>
</comment>
<evidence type="ECO:0000313" key="1">
    <source>
        <dbReference type="EMBL" id="HEO42185.1"/>
    </source>
</evidence>
<accession>A0A831UI31</accession>
<protein>
    <submittedName>
        <fullName evidence="1">Uncharacterized protein</fullName>
    </submittedName>
</protein>
<proteinExistence type="predicted"/>
<dbReference type="AlphaFoldDB" id="A0A831UI31"/>
<organism evidence="1">
    <name type="scientific">Thermus islandicus</name>
    <dbReference type="NCBI Taxonomy" id="540988"/>
    <lineage>
        <taxon>Bacteria</taxon>
        <taxon>Thermotogati</taxon>
        <taxon>Deinococcota</taxon>
        <taxon>Deinococci</taxon>
        <taxon>Thermales</taxon>
        <taxon>Thermaceae</taxon>
        <taxon>Thermus</taxon>
    </lineage>
</organism>
<reference evidence="1" key="1">
    <citation type="journal article" date="2020" name="mSystems">
        <title>Genome- and Community-Level Interaction Insights into Carbon Utilization and Element Cycling Functions of Hydrothermarchaeota in Hydrothermal Sediment.</title>
        <authorList>
            <person name="Zhou Z."/>
            <person name="Liu Y."/>
            <person name="Xu W."/>
            <person name="Pan J."/>
            <person name="Luo Z.H."/>
            <person name="Li M."/>
        </authorList>
    </citation>
    <scope>NUCLEOTIDE SEQUENCE [LARGE SCALE GENOMIC DNA]</scope>
    <source>
        <strain evidence="1">SpSt-189</strain>
    </source>
</reference>
<dbReference type="EMBL" id="DSHZ01000235">
    <property type="protein sequence ID" value="HEO42185.1"/>
    <property type="molecule type" value="Genomic_DNA"/>
</dbReference>
<sequence length="172" mass="19046">MRPGRIRVEPGELRHPWRDLERDRAEKRTAFRVLYPGGRKGERRKPSLSLLLRWTLGERILPPEGEDLLALLASPRLEDLHLLPFLQGGARTALLEALADRTAALLADSHSRAFYVGLFWKVARGELSPSFLLGALKRTLEAARSGGVRRPGGLLVHLLRAEAPPGAARVCA</sequence>